<dbReference type="Proteomes" id="UP000499080">
    <property type="component" value="Unassembled WGS sequence"/>
</dbReference>
<protein>
    <recommendedName>
        <fullName evidence="4">Peptidase aspartic putative domain-containing protein</fullName>
    </recommendedName>
</protein>
<sequence>MINGKKNLRSERDNFKKMRDTKALKNTNQEEEENPSGNDVNLPNLNPNPKVFLQNFKAKFLSSDKEKIVSVLCDTGSQKLIKLKQLNGNFTYNFEVLDQAVICENVPPVSEGPWLYELKDLGVILTDTKVSSESIQVLIGADIMGRLLTGKRKLLLSGLVAVETHLGWTLMEKVPQVKTERVNLAMTVTSLFIKEAEIADVWRLGVLWESKIPWRKSQNKR</sequence>
<comment type="caution">
    <text evidence="2">The sequence shown here is derived from an EMBL/GenBank/DDBJ whole genome shotgun (WGS) entry which is preliminary data.</text>
</comment>
<accession>A0A4Y2L3Q1</accession>
<keyword evidence="3" id="KW-1185">Reference proteome</keyword>
<evidence type="ECO:0000313" key="2">
    <source>
        <dbReference type="EMBL" id="GBN09255.1"/>
    </source>
</evidence>
<organism evidence="2 3">
    <name type="scientific">Araneus ventricosus</name>
    <name type="common">Orbweaver spider</name>
    <name type="synonym">Epeira ventricosa</name>
    <dbReference type="NCBI Taxonomy" id="182803"/>
    <lineage>
        <taxon>Eukaryota</taxon>
        <taxon>Metazoa</taxon>
        <taxon>Ecdysozoa</taxon>
        <taxon>Arthropoda</taxon>
        <taxon>Chelicerata</taxon>
        <taxon>Arachnida</taxon>
        <taxon>Araneae</taxon>
        <taxon>Araneomorphae</taxon>
        <taxon>Entelegynae</taxon>
        <taxon>Araneoidea</taxon>
        <taxon>Araneidae</taxon>
        <taxon>Araneus</taxon>
    </lineage>
</organism>
<feature type="compositionally biased region" description="Basic and acidic residues" evidence="1">
    <location>
        <begin position="8"/>
        <end position="23"/>
    </location>
</feature>
<evidence type="ECO:0000313" key="3">
    <source>
        <dbReference type="Proteomes" id="UP000499080"/>
    </source>
</evidence>
<name>A0A4Y2L3Q1_ARAVE</name>
<gene>
    <name evidence="2" type="ORF">AVEN_18573_1</name>
</gene>
<evidence type="ECO:0000256" key="1">
    <source>
        <dbReference type="SAM" id="MobiDB-lite"/>
    </source>
</evidence>
<reference evidence="2 3" key="1">
    <citation type="journal article" date="2019" name="Sci. Rep.">
        <title>Orb-weaving spider Araneus ventricosus genome elucidates the spidroin gene catalogue.</title>
        <authorList>
            <person name="Kono N."/>
            <person name="Nakamura H."/>
            <person name="Ohtoshi R."/>
            <person name="Moran D.A.P."/>
            <person name="Shinohara A."/>
            <person name="Yoshida Y."/>
            <person name="Fujiwara M."/>
            <person name="Mori M."/>
            <person name="Tomita M."/>
            <person name="Arakawa K."/>
        </authorList>
    </citation>
    <scope>NUCLEOTIDE SEQUENCE [LARGE SCALE GENOMIC DNA]</scope>
</reference>
<dbReference type="EMBL" id="BGPR01005335">
    <property type="protein sequence ID" value="GBN09255.1"/>
    <property type="molecule type" value="Genomic_DNA"/>
</dbReference>
<feature type="region of interest" description="Disordered" evidence="1">
    <location>
        <begin position="1"/>
        <end position="44"/>
    </location>
</feature>
<dbReference type="AlphaFoldDB" id="A0A4Y2L3Q1"/>
<evidence type="ECO:0008006" key="4">
    <source>
        <dbReference type="Google" id="ProtNLM"/>
    </source>
</evidence>
<proteinExistence type="predicted"/>